<evidence type="ECO:0000313" key="3">
    <source>
        <dbReference type="Proteomes" id="UP000730481"/>
    </source>
</evidence>
<dbReference type="Proteomes" id="UP000730481">
    <property type="component" value="Unassembled WGS sequence"/>
</dbReference>
<reference evidence="2" key="1">
    <citation type="journal article" date="2017" name="Mycologia">
        <title>Fusarium algeriense, sp. nov., a novel toxigenic crown rot pathogen of durum wheat from Algeria is nested in the Fusarium burgessii species complex.</title>
        <authorList>
            <person name="Laraba I."/>
            <person name="Keddad A."/>
            <person name="Boureghda H."/>
            <person name="Abdallah N."/>
            <person name="Vaughan M.M."/>
            <person name="Proctor R.H."/>
            <person name="Busman M."/>
            <person name="O'Donnell K."/>
        </authorList>
    </citation>
    <scope>NUCLEOTIDE SEQUENCE</scope>
    <source>
        <strain evidence="2">NRRL 25174</strain>
    </source>
</reference>
<keyword evidence="1" id="KW-0472">Membrane</keyword>
<evidence type="ECO:0000256" key="1">
    <source>
        <dbReference type="SAM" id="Phobius"/>
    </source>
</evidence>
<protein>
    <submittedName>
        <fullName evidence="2">Uncharacterized protein</fullName>
    </submittedName>
</protein>
<dbReference type="OrthoDB" id="5006364at2759"/>
<keyword evidence="1" id="KW-0812">Transmembrane</keyword>
<gene>
    <name evidence="2" type="ORF">FBEOM_9696</name>
</gene>
<feature type="transmembrane region" description="Helical" evidence="1">
    <location>
        <begin position="12"/>
        <end position="33"/>
    </location>
</feature>
<proteinExistence type="predicted"/>
<keyword evidence="3" id="KW-1185">Reference proteome</keyword>
<sequence length="172" mass="20632">MELSPETHSLILPLISIVTSALFTLICIMCYFLRHRQRLPDEESVEMSKPSPNSNLQRGILVEIACIYRDGIEIYNRDKTPNSQPLYYHPSFEDPEQAHMFLEDILPPRQKSTVQLQRELRRGLRQVDEITEAKKKTRRRAWKSRFKAKLRKYHEYTKRMLPYHSHKHWEQI</sequence>
<comment type="caution">
    <text evidence="2">The sequence shown here is derived from an EMBL/GenBank/DDBJ whole genome shotgun (WGS) entry which is preliminary data.</text>
</comment>
<accession>A0A9P5ADY4</accession>
<name>A0A9P5ADY4_9HYPO</name>
<keyword evidence="1" id="KW-1133">Transmembrane helix</keyword>
<organism evidence="2 3">
    <name type="scientific">Fusarium beomiforme</name>
    <dbReference type="NCBI Taxonomy" id="44412"/>
    <lineage>
        <taxon>Eukaryota</taxon>
        <taxon>Fungi</taxon>
        <taxon>Dikarya</taxon>
        <taxon>Ascomycota</taxon>
        <taxon>Pezizomycotina</taxon>
        <taxon>Sordariomycetes</taxon>
        <taxon>Hypocreomycetidae</taxon>
        <taxon>Hypocreales</taxon>
        <taxon>Nectriaceae</taxon>
        <taxon>Fusarium</taxon>
        <taxon>Fusarium burgessii species complex</taxon>
    </lineage>
</organism>
<evidence type="ECO:0000313" key="2">
    <source>
        <dbReference type="EMBL" id="KAF4336488.1"/>
    </source>
</evidence>
<reference evidence="2" key="2">
    <citation type="submission" date="2020-02" db="EMBL/GenBank/DDBJ databases">
        <title>Identification and distribution of gene clusters putatively required for synthesis of sphingolipid metabolism inhibitors in phylogenetically diverse species of the filamentous fungus Fusarium.</title>
        <authorList>
            <person name="Kim H.-S."/>
            <person name="Busman M."/>
            <person name="Brown D.W."/>
            <person name="Divon H."/>
            <person name="Uhlig S."/>
            <person name="Proctor R.H."/>
        </authorList>
    </citation>
    <scope>NUCLEOTIDE SEQUENCE</scope>
    <source>
        <strain evidence="2">NRRL 25174</strain>
    </source>
</reference>
<dbReference type="EMBL" id="PVQB02000496">
    <property type="protein sequence ID" value="KAF4336488.1"/>
    <property type="molecule type" value="Genomic_DNA"/>
</dbReference>
<dbReference type="AlphaFoldDB" id="A0A9P5ADY4"/>